<feature type="compositionally biased region" description="Low complexity" evidence="1">
    <location>
        <begin position="9"/>
        <end position="20"/>
    </location>
</feature>
<dbReference type="Proteomes" id="UP000649617">
    <property type="component" value="Unassembled WGS sequence"/>
</dbReference>
<dbReference type="EMBL" id="CAJNIZ010014025">
    <property type="protein sequence ID" value="CAE7357172.1"/>
    <property type="molecule type" value="Genomic_DNA"/>
</dbReference>
<gene>
    <name evidence="2" type="ORF">SPIL2461_LOCUS8515</name>
</gene>
<dbReference type="AlphaFoldDB" id="A0A812PBF4"/>
<reference evidence="2" key="1">
    <citation type="submission" date="2021-02" db="EMBL/GenBank/DDBJ databases">
        <authorList>
            <person name="Dougan E. K."/>
            <person name="Rhodes N."/>
            <person name="Thang M."/>
            <person name="Chan C."/>
        </authorList>
    </citation>
    <scope>NUCLEOTIDE SEQUENCE</scope>
</reference>
<feature type="non-terminal residue" evidence="2">
    <location>
        <position position="143"/>
    </location>
</feature>
<organism evidence="2 3">
    <name type="scientific">Symbiodinium pilosum</name>
    <name type="common">Dinoflagellate</name>
    <dbReference type="NCBI Taxonomy" id="2952"/>
    <lineage>
        <taxon>Eukaryota</taxon>
        <taxon>Sar</taxon>
        <taxon>Alveolata</taxon>
        <taxon>Dinophyceae</taxon>
        <taxon>Suessiales</taxon>
        <taxon>Symbiodiniaceae</taxon>
        <taxon>Symbiodinium</taxon>
    </lineage>
</organism>
<evidence type="ECO:0000313" key="3">
    <source>
        <dbReference type="Proteomes" id="UP000649617"/>
    </source>
</evidence>
<evidence type="ECO:0000256" key="1">
    <source>
        <dbReference type="SAM" id="MobiDB-lite"/>
    </source>
</evidence>
<comment type="caution">
    <text evidence="2">The sequence shown here is derived from an EMBL/GenBank/DDBJ whole genome shotgun (WGS) entry which is preliminary data.</text>
</comment>
<sequence length="143" mass="14551">EPAEELGELPQVPLPLLSSSAAERERPPDALLAPLQLRASDVGKPTYSGGGPSQEAEVEPNSPGPGSRASGGIEPQPASLPQITQGGPVTEQKPASAPAEESIVQPCADPVEEKPAQSPQGDLLHGNPDNLPTHLEGPAEVAA</sequence>
<evidence type="ECO:0000313" key="2">
    <source>
        <dbReference type="EMBL" id="CAE7357172.1"/>
    </source>
</evidence>
<feature type="region of interest" description="Disordered" evidence="1">
    <location>
        <begin position="1"/>
        <end position="143"/>
    </location>
</feature>
<keyword evidence="3" id="KW-1185">Reference proteome</keyword>
<feature type="non-terminal residue" evidence="2">
    <location>
        <position position="1"/>
    </location>
</feature>
<name>A0A812PBF4_SYMPI</name>
<accession>A0A812PBF4</accession>
<protein>
    <submittedName>
        <fullName evidence="2">Uncharacterized protein</fullName>
    </submittedName>
</protein>
<proteinExistence type="predicted"/>